<name>A0ABS6S0I9_9BACT</name>
<comment type="catalytic activity">
    <reaction evidence="2">
        <text>2 GTP = 3',3'-c-di-GMP + 2 diphosphate</text>
        <dbReference type="Rhea" id="RHEA:24898"/>
        <dbReference type="ChEBI" id="CHEBI:33019"/>
        <dbReference type="ChEBI" id="CHEBI:37565"/>
        <dbReference type="ChEBI" id="CHEBI:58805"/>
        <dbReference type="EC" id="2.7.7.65"/>
    </reaction>
</comment>
<dbReference type="Pfam" id="PF00990">
    <property type="entry name" value="GGDEF"/>
    <property type="match status" value="1"/>
</dbReference>
<dbReference type="InterPro" id="IPR029787">
    <property type="entry name" value="Nucleotide_cyclase"/>
</dbReference>
<keyword evidence="5" id="KW-1185">Reference proteome</keyword>
<dbReference type="InterPro" id="IPR050469">
    <property type="entry name" value="Diguanylate_Cyclase"/>
</dbReference>
<feature type="domain" description="GGDEF" evidence="3">
    <location>
        <begin position="200"/>
        <end position="329"/>
    </location>
</feature>
<dbReference type="EMBL" id="JABXWD010000238">
    <property type="protein sequence ID" value="MBV6342336.1"/>
    <property type="molecule type" value="Genomic_DNA"/>
</dbReference>
<accession>A0ABS6S0I9</accession>
<dbReference type="Proteomes" id="UP001196980">
    <property type="component" value="Unassembled WGS sequence"/>
</dbReference>
<evidence type="ECO:0000313" key="4">
    <source>
        <dbReference type="EMBL" id="MBV6342336.1"/>
    </source>
</evidence>
<proteinExistence type="predicted"/>
<gene>
    <name evidence="4" type="ORF">HWQ67_12140</name>
</gene>
<dbReference type="PANTHER" id="PTHR45138">
    <property type="entry name" value="REGULATORY COMPONENTS OF SENSORY TRANSDUCTION SYSTEM"/>
    <property type="match status" value="1"/>
</dbReference>
<dbReference type="InterPro" id="IPR000160">
    <property type="entry name" value="GGDEF_dom"/>
</dbReference>
<dbReference type="PROSITE" id="PS50887">
    <property type="entry name" value="GGDEF"/>
    <property type="match status" value="1"/>
</dbReference>
<protein>
    <recommendedName>
        <fullName evidence="1">diguanylate cyclase</fullName>
        <ecNumber evidence="1">2.7.7.65</ecNumber>
    </recommendedName>
</protein>
<evidence type="ECO:0000256" key="1">
    <source>
        <dbReference type="ARBA" id="ARBA00012528"/>
    </source>
</evidence>
<dbReference type="SMART" id="SM00267">
    <property type="entry name" value="GGDEF"/>
    <property type="match status" value="1"/>
</dbReference>
<evidence type="ECO:0000256" key="2">
    <source>
        <dbReference type="ARBA" id="ARBA00034247"/>
    </source>
</evidence>
<dbReference type="InterPro" id="IPR043128">
    <property type="entry name" value="Rev_trsase/Diguanyl_cyclase"/>
</dbReference>
<dbReference type="PANTHER" id="PTHR45138:SF9">
    <property type="entry name" value="DIGUANYLATE CYCLASE DGCM-RELATED"/>
    <property type="match status" value="1"/>
</dbReference>
<dbReference type="SUPFAM" id="SSF55781">
    <property type="entry name" value="GAF domain-like"/>
    <property type="match status" value="1"/>
</dbReference>
<dbReference type="Gene3D" id="3.30.70.270">
    <property type="match status" value="1"/>
</dbReference>
<dbReference type="NCBIfam" id="TIGR00254">
    <property type="entry name" value="GGDEF"/>
    <property type="match status" value="1"/>
</dbReference>
<reference evidence="4 5" key="1">
    <citation type="journal article" date="2020" name="J Geophys Res Biogeosci">
        <title>Magnetotaxis as an Adaptation to Enable Bacterial Shuttling of Microbial Sulfur and Sulfur Cycling Across Aquatic Oxic#Anoxic Interfaces.</title>
        <authorList>
            <person name="Li J."/>
            <person name="Liu P."/>
            <person name="Wang J."/>
            <person name="Roberts A.P."/>
            <person name="Pan Y."/>
        </authorList>
    </citation>
    <scope>NUCLEOTIDE SEQUENCE [LARGE SCALE GENOMIC DNA]</scope>
    <source>
        <strain evidence="4 5">MYR-1_YQ</strain>
    </source>
</reference>
<dbReference type="InterPro" id="IPR029016">
    <property type="entry name" value="GAF-like_dom_sf"/>
</dbReference>
<evidence type="ECO:0000259" key="3">
    <source>
        <dbReference type="PROSITE" id="PS50887"/>
    </source>
</evidence>
<dbReference type="Gene3D" id="3.30.450.40">
    <property type="match status" value="1"/>
</dbReference>
<dbReference type="CDD" id="cd01949">
    <property type="entry name" value="GGDEF"/>
    <property type="match status" value="1"/>
</dbReference>
<dbReference type="SUPFAM" id="SSF55073">
    <property type="entry name" value="Nucleotide cyclase"/>
    <property type="match status" value="1"/>
</dbReference>
<organism evidence="4 5">
    <name type="scientific">Candidatus Magnetobacterium casense</name>
    <dbReference type="NCBI Taxonomy" id="1455061"/>
    <lineage>
        <taxon>Bacteria</taxon>
        <taxon>Pseudomonadati</taxon>
        <taxon>Nitrospirota</taxon>
        <taxon>Thermodesulfovibrionia</taxon>
        <taxon>Thermodesulfovibrionales</taxon>
        <taxon>Candidatus Magnetobacteriaceae</taxon>
        <taxon>Candidatus Magnetobacterium</taxon>
    </lineage>
</organism>
<dbReference type="RefSeq" id="WP_218252955.1">
    <property type="nucleotide sequence ID" value="NZ_JABXWD010000238.1"/>
</dbReference>
<dbReference type="EC" id="2.7.7.65" evidence="1"/>
<evidence type="ECO:0000313" key="5">
    <source>
        <dbReference type="Proteomes" id="UP001196980"/>
    </source>
</evidence>
<sequence>MMTEVLFKDVCKAIDLLSKQESATHTIHEILFAMKDSIGISRGVLVLKNVEDDYLRIENRYNISAHFSTLYRRGIGDGAVGRVFYKEPVVVVTGQSDTEDYYDLWVEQDYDTAVAVRVSIDGRSVGFLAVYFDKAMEVTHELREFLTDMAKVIGEAFRKDQFTTLLNELRDIDPATGLTYYHFFHQKLRDEFDKSRRHKIPLTLVIMDMNNFKNVLNVYGIDVAKRLYSELAEHLKSCIRGIDVLGCYGTDEFILYMPNTPMDKAEVVIERFQETLKLERFTKHNLCTTLSIGMATLKEHNTLDDFMTHAQVALYNARVTGKGVVQCKD</sequence>
<comment type="caution">
    <text evidence="4">The sequence shown here is derived from an EMBL/GenBank/DDBJ whole genome shotgun (WGS) entry which is preliminary data.</text>
</comment>